<comment type="caution">
    <text evidence="1">The sequence shown here is derived from an EMBL/GenBank/DDBJ whole genome shotgun (WGS) entry which is preliminary data.</text>
</comment>
<sequence>MSEKPKTVGLPTVAYCAGELNLTPKYFGDLIKKETGAASLELTAQDVATIAEAANDLQVMGDRYIERMEKTTGL</sequence>
<dbReference type="EMBL" id="BMLI01000001">
    <property type="protein sequence ID" value="GGM89995.1"/>
    <property type="molecule type" value="Genomic_DNA"/>
</dbReference>
<name>A0ABQ2HTZ9_9BACT</name>
<protein>
    <submittedName>
        <fullName evidence="1">Uncharacterized protein</fullName>
    </submittedName>
</protein>
<keyword evidence="2" id="KW-1185">Reference proteome</keyword>
<accession>A0ABQ2HTZ9</accession>
<reference evidence="2" key="1">
    <citation type="journal article" date="2019" name="Int. J. Syst. Evol. Microbiol.">
        <title>The Global Catalogue of Microorganisms (GCM) 10K type strain sequencing project: providing services to taxonomists for standard genome sequencing and annotation.</title>
        <authorList>
            <consortium name="The Broad Institute Genomics Platform"/>
            <consortium name="The Broad Institute Genome Sequencing Center for Infectious Disease"/>
            <person name="Wu L."/>
            <person name="Ma J."/>
        </authorList>
    </citation>
    <scope>NUCLEOTIDE SEQUENCE [LARGE SCALE GENOMIC DNA]</scope>
    <source>
        <strain evidence="2">CGMCC 1.6375</strain>
    </source>
</reference>
<evidence type="ECO:0000313" key="2">
    <source>
        <dbReference type="Proteomes" id="UP000632339"/>
    </source>
</evidence>
<gene>
    <name evidence="1" type="ORF">GCM10010967_23600</name>
</gene>
<organism evidence="1 2">
    <name type="scientific">Dyadobacter beijingensis</name>
    <dbReference type="NCBI Taxonomy" id="365489"/>
    <lineage>
        <taxon>Bacteria</taxon>
        <taxon>Pseudomonadati</taxon>
        <taxon>Bacteroidota</taxon>
        <taxon>Cytophagia</taxon>
        <taxon>Cytophagales</taxon>
        <taxon>Spirosomataceae</taxon>
        <taxon>Dyadobacter</taxon>
    </lineage>
</organism>
<proteinExistence type="predicted"/>
<dbReference type="Proteomes" id="UP000632339">
    <property type="component" value="Unassembled WGS sequence"/>
</dbReference>
<dbReference type="RefSeq" id="WP_019943690.1">
    <property type="nucleotide sequence ID" value="NZ_BMLI01000001.1"/>
</dbReference>
<evidence type="ECO:0000313" key="1">
    <source>
        <dbReference type="EMBL" id="GGM89995.1"/>
    </source>
</evidence>